<evidence type="ECO:0000313" key="1">
    <source>
        <dbReference type="EMBL" id="KAJ8439463.1"/>
    </source>
</evidence>
<reference evidence="1" key="1">
    <citation type="submission" date="2022-04" db="EMBL/GenBank/DDBJ databases">
        <title>Carnegiea gigantea Genome sequencing and assembly v2.</title>
        <authorList>
            <person name="Copetti D."/>
            <person name="Sanderson M.J."/>
            <person name="Burquez A."/>
            <person name="Wojciechowski M.F."/>
        </authorList>
    </citation>
    <scope>NUCLEOTIDE SEQUENCE</scope>
    <source>
        <strain evidence="1">SGP5-SGP5p</strain>
        <tissue evidence="1">Aerial part</tissue>
    </source>
</reference>
<evidence type="ECO:0000313" key="2">
    <source>
        <dbReference type="Proteomes" id="UP001153076"/>
    </source>
</evidence>
<dbReference type="Proteomes" id="UP001153076">
    <property type="component" value="Unassembled WGS sequence"/>
</dbReference>
<sequence length="209" mass="24774">MVNIDLEVNFGRSYCILTEFTIKNEINVHILTVFVKTRCQPKTKTKVYKHHMLVTPWGFKPHKGVSKRIVTLQREPTIDELHKDTHQHRMKDNKRCVYGFVAEGVVMKQQSHLSVSTHSSSVNNYVVHEMAKTLNESASKVVKEARQEEFHKQVEEEVRAKLILEFKNRWVEKEAKIQYHLAQEKATRQRDKKKVKSKKNKMWRFFKSQ</sequence>
<keyword evidence="2" id="KW-1185">Reference proteome</keyword>
<accession>A0A9Q1K9V9</accession>
<proteinExistence type="predicted"/>
<protein>
    <submittedName>
        <fullName evidence="1">Uncharacterized protein</fullName>
    </submittedName>
</protein>
<dbReference type="AlphaFoldDB" id="A0A9Q1K9V9"/>
<organism evidence="1 2">
    <name type="scientific">Carnegiea gigantea</name>
    <dbReference type="NCBI Taxonomy" id="171969"/>
    <lineage>
        <taxon>Eukaryota</taxon>
        <taxon>Viridiplantae</taxon>
        <taxon>Streptophyta</taxon>
        <taxon>Embryophyta</taxon>
        <taxon>Tracheophyta</taxon>
        <taxon>Spermatophyta</taxon>
        <taxon>Magnoliopsida</taxon>
        <taxon>eudicotyledons</taxon>
        <taxon>Gunneridae</taxon>
        <taxon>Pentapetalae</taxon>
        <taxon>Caryophyllales</taxon>
        <taxon>Cactineae</taxon>
        <taxon>Cactaceae</taxon>
        <taxon>Cactoideae</taxon>
        <taxon>Echinocereeae</taxon>
        <taxon>Carnegiea</taxon>
    </lineage>
</organism>
<name>A0A9Q1K9V9_9CARY</name>
<gene>
    <name evidence="1" type="ORF">Cgig2_008494</name>
</gene>
<comment type="caution">
    <text evidence="1">The sequence shown here is derived from an EMBL/GenBank/DDBJ whole genome shotgun (WGS) entry which is preliminary data.</text>
</comment>
<dbReference type="EMBL" id="JAKOGI010000218">
    <property type="protein sequence ID" value="KAJ8439463.1"/>
    <property type="molecule type" value="Genomic_DNA"/>
</dbReference>